<gene>
    <name evidence="5" type="ORF">KNW02_17470</name>
</gene>
<accession>A0ABS6AMS9</accession>
<dbReference type="RefSeq" id="WP_216034519.1">
    <property type="nucleotide sequence ID" value="NZ_JAHKNG010000045.1"/>
</dbReference>
<dbReference type="Proteomes" id="UP001166191">
    <property type="component" value="Unassembled WGS sequence"/>
</dbReference>
<sequence>MAFSRNDSPGYLTNHLARLFAAGLQSRIKPLGLSTGIFPIMLCLWEKDGQTQRDLVVKVGIEQATLANSLSRMERDRLIERHGDDEDGRIKRNWLTERGKSLRDPAIAAAMAQNTEALHGLSPEERAEFLRLLKKMVATFGADARPA</sequence>
<keyword evidence="3" id="KW-0804">Transcription</keyword>
<proteinExistence type="predicted"/>
<evidence type="ECO:0000256" key="3">
    <source>
        <dbReference type="ARBA" id="ARBA00023163"/>
    </source>
</evidence>
<comment type="caution">
    <text evidence="5">The sequence shown here is derived from an EMBL/GenBank/DDBJ whole genome shotgun (WGS) entry which is preliminary data.</text>
</comment>
<keyword evidence="1" id="KW-0805">Transcription regulation</keyword>
<dbReference type="PANTHER" id="PTHR42756">
    <property type="entry name" value="TRANSCRIPTIONAL REGULATOR, MARR"/>
    <property type="match status" value="1"/>
</dbReference>
<keyword evidence="6" id="KW-1185">Reference proteome</keyword>
<evidence type="ECO:0000256" key="1">
    <source>
        <dbReference type="ARBA" id="ARBA00023015"/>
    </source>
</evidence>
<dbReference type="SMART" id="SM00347">
    <property type="entry name" value="HTH_MARR"/>
    <property type="match status" value="1"/>
</dbReference>
<reference evidence="5" key="1">
    <citation type="submission" date="2021-06" db="EMBL/GenBank/DDBJ databases">
        <title>Paracoccus bacterium XHP0099 sp. nov., isolated from the surface waters of the Yellow Sea.</title>
        <authorList>
            <person name="Xue H."/>
            <person name="Zhang D."/>
        </authorList>
    </citation>
    <scope>NUCLEOTIDE SEQUENCE</scope>
    <source>
        <strain evidence="5">XHP0099</strain>
    </source>
</reference>
<dbReference type="InterPro" id="IPR000835">
    <property type="entry name" value="HTH_MarR-typ"/>
</dbReference>
<feature type="domain" description="HTH marR-type" evidence="4">
    <location>
        <begin position="9"/>
        <end position="138"/>
    </location>
</feature>
<evidence type="ECO:0000256" key="2">
    <source>
        <dbReference type="ARBA" id="ARBA00023125"/>
    </source>
</evidence>
<dbReference type="EMBL" id="JAHKNG010000045">
    <property type="protein sequence ID" value="MBU3031898.1"/>
    <property type="molecule type" value="Genomic_DNA"/>
</dbReference>
<keyword evidence="2" id="KW-0238">DNA-binding</keyword>
<evidence type="ECO:0000313" key="5">
    <source>
        <dbReference type="EMBL" id="MBU3031898.1"/>
    </source>
</evidence>
<name>A0ABS6AMS9_9RHOB</name>
<dbReference type="PROSITE" id="PS50995">
    <property type="entry name" value="HTH_MARR_2"/>
    <property type="match status" value="1"/>
</dbReference>
<evidence type="ECO:0000313" key="6">
    <source>
        <dbReference type="Proteomes" id="UP001166191"/>
    </source>
</evidence>
<evidence type="ECO:0000259" key="4">
    <source>
        <dbReference type="PROSITE" id="PS50995"/>
    </source>
</evidence>
<protein>
    <submittedName>
        <fullName evidence="5">MarR family winged helix-turn-helix transcriptional regulator</fullName>
    </submittedName>
</protein>
<dbReference type="PANTHER" id="PTHR42756:SF1">
    <property type="entry name" value="TRANSCRIPTIONAL REPRESSOR OF EMRAB OPERON"/>
    <property type="match status" value="1"/>
</dbReference>
<organism evidence="5 6">
    <name type="scientific">Paracoccus marinaquae</name>
    <dbReference type="NCBI Taxonomy" id="2841926"/>
    <lineage>
        <taxon>Bacteria</taxon>
        <taxon>Pseudomonadati</taxon>
        <taxon>Pseudomonadota</taxon>
        <taxon>Alphaproteobacteria</taxon>
        <taxon>Rhodobacterales</taxon>
        <taxon>Paracoccaceae</taxon>
        <taxon>Paracoccus</taxon>
    </lineage>
</organism>
<dbReference type="Pfam" id="PF01047">
    <property type="entry name" value="MarR"/>
    <property type="match status" value="1"/>
</dbReference>